<dbReference type="EMBL" id="JBAKFM010000001">
    <property type="protein sequence ID" value="MEX0468519.1"/>
    <property type="molecule type" value="Genomic_DNA"/>
</dbReference>
<comment type="function">
    <text evidence="3">Inhibits all the catalytic activities of DNA gyrase by preventing its interaction with DNA. Acts by binding directly to the C-terminal domain of GyrB, which probably disrupts DNA binding by the gyrase.</text>
</comment>
<dbReference type="InterPro" id="IPR013088">
    <property type="entry name" value="Znf_NHR/GATA"/>
</dbReference>
<feature type="region of interest" description="Disordered" evidence="4">
    <location>
        <begin position="1"/>
        <end position="31"/>
    </location>
</feature>
<organism evidence="5 6">
    <name type="scientific">Spiribacter pallidus</name>
    <dbReference type="NCBI Taxonomy" id="1987936"/>
    <lineage>
        <taxon>Bacteria</taxon>
        <taxon>Pseudomonadati</taxon>
        <taxon>Pseudomonadota</taxon>
        <taxon>Gammaproteobacteria</taxon>
        <taxon>Chromatiales</taxon>
        <taxon>Ectothiorhodospiraceae</taxon>
        <taxon>Spiribacter</taxon>
    </lineage>
</organism>
<comment type="caution">
    <text evidence="5">The sequence shown here is derived from an EMBL/GenBank/DDBJ whole genome shotgun (WGS) entry which is preliminary data.</text>
</comment>
<proteinExistence type="inferred from homology"/>
<evidence type="ECO:0000313" key="6">
    <source>
        <dbReference type="Proteomes" id="UP001556709"/>
    </source>
</evidence>
<protein>
    <recommendedName>
        <fullName evidence="3">DNA gyrase inhibitor YacG</fullName>
    </recommendedName>
</protein>
<dbReference type="PANTHER" id="PTHR36150:SF1">
    <property type="entry name" value="DNA GYRASE INHIBITOR YACG"/>
    <property type="match status" value="1"/>
</dbReference>
<comment type="cofactor">
    <cofactor evidence="3">
        <name>Zn(2+)</name>
        <dbReference type="ChEBI" id="CHEBI:29105"/>
    </cofactor>
    <text evidence="3">Binds 1 zinc ion.</text>
</comment>
<feature type="binding site" evidence="3">
    <location>
        <position position="38"/>
    </location>
    <ligand>
        <name>Zn(2+)</name>
        <dbReference type="ChEBI" id="CHEBI:29105"/>
    </ligand>
</feature>
<dbReference type="Pfam" id="PF03884">
    <property type="entry name" value="YacG"/>
    <property type="match status" value="1"/>
</dbReference>
<dbReference type="Gene3D" id="3.30.50.10">
    <property type="entry name" value="Erythroid Transcription Factor GATA-1, subunit A"/>
    <property type="match status" value="1"/>
</dbReference>
<dbReference type="SUPFAM" id="SSF57716">
    <property type="entry name" value="Glucocorticoid receptor-like (DNA-binding domain)"/>
    <property type="match status" value="1"/>
</dbReference>
<dbReference type="NCBIfam" id="NF001638">
    <property type="entry name" value="PRK00418.1"/>
    <property type="match status" value="1"/>
</dbReference>
<comment type="subunit">
    <text evidence="3">Interacts with GyrB.</text>
</comment>
<keyword evidence="1 3" id="KW-0479">Metal-binding</keyword>
<evidence type="ECO:0000256" key="4">
    <source>
        <dbReference type="SAM" id="MobiDB-lite"/>
    </source>
</evidence>
<evidence type="ECO:0000256" key="1">
    <source>
        <dbReference type="ARBA" id="ARBA00022723"/>
    </source>
</evidence>
<keyword evidence="6" id="KW-1185">Reference proteome</keyword>
<feature type="binding site" evidence="3">
    <location>
        <position position="42"/>
    </location>
    <ligand>
        <name>Zn(2+)</name>
        <dbReference type="ChEBI" id="CHEBI:29105"/>
    </ligand>
</feature>
<dbReference type="InterPro" id="IPR005584">
    <property type="entry name" value="DNA_gyrase_inhibitor_YacG"/>
</dbReference>
<name>A0ABV3TCX6_9GAMM</name>
<reference evidence="5 6" key="1">
    <citation type="submission" date="2024-02" db="EMBL/GenBank/DDBJ databases">
        <title>New especies of Spiribacter isolated from saline water.</title>
        <authorList>
            <person name="Leon M.J."/>
            <person name="De La Haba R."/>
            <person name="Sanchez-Porro C."/>
            <person name="Ventosa A."/>
        </authorList>
    </citation>
    <scope>NUCLEOTIDE SEQUENCE [LARGE SCALE GENOMIC DNA]</scope>
    <source>
        <strain evidence="6">ag22IC6-390</strain>
    </source>
</reference>
<gene>
    <name evidence="3 5" type="primary">yacG</name>
    <name evidence="5" type="ORF">V6X73_02045</name>
</gene>
<feature type="compositionally biased region" description="Pro residues" evidence="4">
    <location>
        <begin position="61"/>
        <end position="73"/>
    </location>
</feature>
<comment type="similarity">
    <text evidence="3">Belongs to the DNA gyrase inhibitor YacG family.</text>
</comment>
<evidence type="ECO:0000313" key="5">
    <source>
        <dbReference type="EMBL" id="MEX0468519.1"/>
    </source>
</evidence>
<sequence>MSRSSWNAVSSDQPAQVSCPQCGTPVPWTASSTYRPFCSRRCRLVDLGEWLDEGHRIPGEPADPPPPGDNDPH</sequence>
<dbReference type="Proteomes" id="UP001556709">
    <property type="component" value="Unassembled WGS sequence"/>
</dbReference>
<dbReference type="PANTHER" id="PTHR36150">
    <property type="entry name" value="DNA GYRASE INHIBITOR YACG"/>
    <property type="match status" value="1"/>
</dbReference>
<evidence type="ECO:0000256" key="2">
    <source>
        <dbReference type="ARBA" id="ARBA00022833"/>
    </source>
</evidence>
<feature type="binding site" evidence="3">
    <location>
        <position position="19"/>
    </location>
    <ligand>
        <name>Zn(2+)</name>
        <dbReference type="ChEBI" id="CHEBI:29105"/>
    </ligand>
</feature>
<dbReference type="RefSeq" id="WP_367957980.1">
    <property type="nucleotide sequence ID" value="NZ_JBAKFK010000001.1"/>
</dbReference>
<keyword evidence="2 3" id="KW-0862">Zinc</keyword>
<feature type="binding site" evidence="3">
    <location>
        <position position="22"/>
    </location>
    <ligand>
        <name>Zn(2+)</name>
        <dbReference type="ChEBI" id="CHEBI:29105"/>
    </ligand>
</feature>
<accession>A0ABV3TCX6</accession>
<dbReference type="HAMAP" id="MF_00649">
    <property type="entry name" value="DNA_gyrase_inhibitor_YacG"/>
    <property type="match status" value="1"/>
</dbReference>
<evidence type="ECO:0000256" key="3">
    <source>
        <dbReference type="HAMAP-Rule" id="MF_00649"/>
    </source>
</evidence>
<feature type="region of interest" description="Disordered" evidence="4">
    <location>
        <begin position="53"/>
        <end position="73"/>
    </location>
</feature>
<feature type="compositionally biased region" description="Polar residues" evidence="4">
    <location>
        <begin position="1"/>
        <end position="21"/>
    </location>
</feature>